<sequence>MFPKLKQALRLFKERIQYGNFAYQYHFLPIQKNKVVVSSYYGRGYSDNPKAIVAELLDQGLDIVWLVQNGEEKTLPAGVRHVPYGSKQALRELATAKIWLDNCRQKFSPPKRRNQIYIQTWHGPYALKKVEKDAEEQLPISYVKRAKKDARKCNYMLSGSAFCDAMYTDTFWFQGEVLPIGTPRCDVFFQDNAAIHQRVAQFFQTEATTRFVTYAPTFRTDGDATVYLQDFTEVQQALQHKYGGTWKVLLRLHPNVAELAKDINYGENVLNATAYPDMQELLAASDLLITDYSSSMFDMMIAEKKVMLYAPDLASYLKNERALYFDLKKLPFPLSETQADLVSQITQFDEKNYKQQLQHFKQQFGQHETGTASARIANKIKKWTK</sequence>
<evidence type="ECO:0000256" key="2">
    <source>
        <dbReference type="ARBA" id="ARBA00010488"/>
    </source>
</evidence>
<dbReference type="InterPro" id="IPR051612">
    <property type="entry name" value="Teichoic_Acid_Biosynth"/>
</dbReference>
<dbReference type="Pfam" id="PF04464">
    <property type="entry name" value="Glyphos_transf"/>
    <property type="match status" value="1"/>
</dbReference>
<reference evidence="7 8" key="1">
    <citation type="submission" date="2020-03" db="EMBL/GenBank/DDBJ databases">
        <title>Soil Listeria distribution.</title>
        <authorList>
            <person name="Liao J."/>
            <person name="Wiedmann M."/>
        </authorList>
    </citation>
    <scope>NUCLEOTIDE SEQUENCE [LARGE SCALE GENOMIC DNA]</scope>
    <source>
        <strain evidence="7 8">FSL L7-1387</strain>
    </source>
</reference>
<protein>
    <submittedName>
        <fullName evidence="7">Glycerophosphotransferase</fullName>
    </submittedName>
</protein>
<evidence type="ECO:0000256" key="3">
    <source>
        <dbReference type="ARBA" id="ARBA00022475"/>
    </source>
</evidence>
<keyword evidence="3" id="KW-1003">Cell membrane</keyword>
<keyword evidence="4 7" id="KW-0808">Transferase</keyword>
<accession>A0A7X0XIK5</accession>
<dbReference type="InterPro" id="IPR043148">
    <property type="entry name" value="TagF_C"/>
</dbReference>
<evidence type="ECO:0000256" key="4">
    <source>
        <dbReference type="ARBA" id="ARBA00022679"/>
    </source>
</evidence>
<comment type="subcellular location">
    <subcellularLocation>
        <location evidence="1">Cell membrane</location>
        <topology evidence="1">Peripheral membrane protein</topology>
    </subcellularLocation>
</comment>
<dbReference type="Gene3D" id="3.40.50.11820">
    <property type="match status" value="1"/>
</dbReference>
<comment type="similarity">
    <text evidence="2">Belongs to the CDP-glycerol glycerophosphotransferase family.</text>
</comment>
<dbReference type="EMBL" id="JAARRW010000002">
    <property type="protein sequence ID" value="MBC1561678.1"/>
    <property type="molecule type" value="Genomic_DNA"/>
</dbReference>
<dbReference type="GO" id="GO:0019350">
    <property type="term" value="P:teichoic acid biosynthetic process"/>
    <property type="evidence" value="ECO:0007669"/>
    <property type="project" value="UniProtKB-KW"/>
</dbReference>
<proteinExistence type="inferred from homology"/>
<keyword evidence="6" id="KW-0472">Membrane</keyword>
<dbReference type="PANTHER" id="PTHR37316">
    <property type="entry name" value="TEICHOIC ACID GLYCEROL-PHOSPHATE PRIMASE"/>
    <property type="match status" value="1"/>
</dbReference>
<dbReference type="GO" id="GO:0005886">
    <property type="term" value="C:plasma membrane"/>
    <property type="evidence" value="ECO:0007669"/>
    <property type="project" value="UniProtKB-SubCell"/>
</dbReference>
<dbReference type="InterPro" id="IPR043149">
    <property type="entry name" value="TagF_N"/>
</dbReference>
<keyword evidence="5" id="KW-0777">Teichoic acid biosynthesis</keyword>
<evidence type="ECO:0000256" key="6">
    <source>
        <dbReference type="ARBA" id="ARBA00023136"/>
    </source>
</evidence>
<evidence type="ECO:0000313" key="7">
    <source>
        <dbReference type="EMBL" id="MBC1561678.1"/>
    </source>
</evidence>
<dbReference type="GO" id="GO:0047355">
    <property type="term" value="F:CDP-glycerol glycerophosphotransferase activity"/>
    <property type="evidence" value="ECO:0007669"/>
    <property type="project" value="InterPro"/>
</dbReference>
<evidence type="ECO:0000256" key="5">
    <source>
        <dbReference type="ARBA" id="ARBA00022944"/>
    </source>
</evidence>
<dbReference type="Gene3D" id="3.40.50.12580">
    <property type="match status" value="1"/>
</dbReference>
<dbReference type="RefSeq" id="WP_185429074.1">
    <property type="nucleotide sequence ID" value="NZ_JAARRW010000002.1"/>
</dbReference>
<dbReference type="AlphaFoldDB" id="A0A7X0XIK5"/>
<evidence type="ECO:0000256" key="1">
    <source>
        <dbReference type="ARBA" id="ARBA00004202"/>
    </source>
</evidence>
<gene>
    <name evidence="7" type="ORF">HB902_06315</name>
</gene>
<dbReference type="InterPro" id="IPR007554">
    <property type="entry name" value="Glycerophosphate_synth"/>
</dbReference>
<dbReference type="Proteomes" id="UP000541955">
    <property type="component" value="Unassembled WGS sequence"/>
</dbReference>
<name>A0A7X0XIK5_9LIST</name>
<evidence type="ECO:0000313" key="8">
    <source>
        <dbReference type="Proteomes" id="UP000541955"/>
    </source>
</evidence>
<dbReference type="PANTHER" id="PTHR37316:SF3">
    <property type="entry name" value="TEICHOIC ACID GLYCEROL-PHOSPHATE TRANSFERASE"/>
    <property type="match status" value="1"/>
</dbReference>
<dbReference type="SUPFAM" id="SSF53756">
    <property type="entry name" value="UDP-Glycosyltransferase/glycogen phosphorylase"/>
    <property type="match status" value="1"/>
</dbReference>
<comment type="caution">
    <text evidence="7">The sequence shown here is derived from an EMBL/GenBank/DDBJ whole genome shotgun (WGS) entry which is preliminary data.</text>
</comment>
<organism evidence="7 8">
    <name type="scientific">Listeria booriae</name>
    <dbReference type="NCBI Taxonomy" id="1552123"/>
    <lineage>
        <taxon>Bacteria</taxon>
        <taxon>Bacillati</taxon>
        <taxon>Bacillota</taxon>
        <taxon>Bacilli</taxon>
        <taxon>Bacillales</taxon>
        <taxon>Listeriaceae</taxon>
        <taxon>Listeria</taxon>
    </lineage>
</organism>